<gene>
    <name evidence="3" type="ORF">GCM10010274_64790</name>
</gene>
<protein>
    <recommendedName>
        <fullName evidence="2">Bacterial mobilisation domain-containing protein</fullName>
    </recommendedName>
</protein>
<evidence type="ECO:0000313" key="4">
    <source>
        <dbReference type="Proteomes" id="UP000636661"/>
    </source>
</evidence>
<reference evidence="3" key="1">
    <citation type="journal article" date="2014" name="Int. J. Syst. Evol. Microbiol.">
        <title>Complete genome sequence of Corynebacterium casei LMG S-19264T (=DSM 44701T), isolated from a smear-ripened cheese.</title>
        <authorList>
            <consortium name="US DOE Joint Genome Institute (JGI-PGF)"/>
            <person name="Walter F."/>
            <person name="Albersmeier A."/>
            <person name="Kalinowski J."/>
            <person name="Ruckert C."/>
        </authorList>
    </citation>
    <scope>NUCLEOTIDE SEQUENCE</scope>
    <source>
        <strain evidence="3">JCM 4391</strain>
    </source>
</reference>
<dbReference type="RefSeq" id="WP_189554829.1">
    <property type="nucleotide sequence ID" value="NZ_BMTP01000031.1"/>
</dbReference>
<dbReference type="Proteomes" id="UP000636661">
    <property type="component" value="Unassembled WGS sequence"/>
</dbReference>
<keyword evidence="4" id="KW-1185">Reference proteome</keyword>
<organism evidence="3 4">
    <name type="scientific">Streptomyces lavendofoliae</name>
    <dbReference type="NCBI Taxonomy" id="67314"/>
    <lineage>
        <taxon>Bacteria</taxon>
        <taxon>Bacillati</taxon>
        <taxon>Actinomycetota</taxon>
        <taxon>Actinomycetes</taxon>
        <taxon>Kitasatosporales</taxon>
        <taxon>Streptomycetaceae</taxon>
        <taxon>Streptomyces</taxon>
    </lineage>
</organism>
<evidence type="ECO:0000256" key="1">
    <source>
        <dbReference type="SAM" id="MobiDB-lite"/>
    </source>
</evidence>
<dbReference type="EMBL" id="BMTP01000031">
    <property type="protein sequence ID" value="GGU67369.1"/>
    <property type="molecule type" value="Genomic_DNA"/>
</dbReference>
<accession>A0A918I672</accession>
<dbReference type="AlphaFoldDB" id="A0A918I672"/>
<feature type="compositionally biased region" description="Basic and acidic residues" evidence="1">
    <location>
        <begin position="1"/>
        <end position="22"/>
    </location>
</feature>
<name>A0A918I672_9ACTN</name>
<sequence>MRKPRVFPEQRRRTRRNDEPRPHRMNLRLGDDEKAAIEAAATLARKTPTSYAADVAVAVAVGRLTPIPTNYREELRELVDARTALTRIGTNLNQIARVLNSGGDVTQEQLDAVLERVSEAVRRVDEATVVNMRRRRPGTPAY</sequence>
<feature type="region of interest" description="Disordered" evidence="1">
    <location>
        <begin position="1"/>
        <end position="26"/>
    </location>
</feature>
<comment type="caution">
    <text evidence="3">The sequence shown here is derived from an EMBL/GenBank/DDBJ whole genome shotgun (WGS) entry which is preliminary data.</text>
</comment>
<feature type="domain" description="Bacterial mobilisation" evidence="2">
    <location>
        <begin position="85"/>
        <end position="125"/>
    </location>
</feature>
<dbReference type="InterPro" id="IPR008687">
    <property type="entry name" value="MobC"/>
</dbReference>
<reference evidence="3" key="2">
    <citation type="submission" date="2020-09" db="EMBL/GenBank/DDBJ databases">
        <authorList>
            <person name="Sun Q."/>
            <person name="Ohkuma M."/>
        </authorList>
    </citation>
    <scope>NUCLEOTIDE SEQUENCE</scope>
    <source>
        <strain evidence="3">JCM 4391</strain>
    </source>
</reference>
<evidence type="ECO:0000259" key="2">
    <source>
        <dbReference type="Pfam" id="PF05713"/>
    </source>
</evidence>
<evidence type="ECO:0000313" key="3">
    <source>
        <dbReference type="EMBL" id="GGU67369.1"/>
    </source>
</evidence>
<proteinExistence type="predicted"/>
<dbReference type="Pfam" id="PF05713">
    <property type="entry name" value="MobC"/>
    <property type="match status" value="1"/>
</dbReference>